<organism evidence="7 8">
    <name type="scientific">Rivibacter subsaxonicus</name>
    <dbReference type="NCBI Taxonomy" id="457575"/>
    <lineage>
        <taxon>Bacteria</taxon>
        <taxon>Pseudomonadati</taxon>
        <taxon>Pseudomonadota</taxon>
        <taxon>Betaproteobacteria</taxon>
        <taxon>Burkholderiales</taxon>
        <taxon>Rivibacter</taxon>
    </lineage>
</organism>
<dbReference type="PANTHER" id="PTHR11707">
    <property type="entry name" value="L-ASPARAGINASE"/>
    <property type="match status" value="1"/>
</dbReference>
<dbReference type="SFLD" id="SFLDS00057">
    <property type="entry name" value="Glutaminase/Asparaginase"/>
    <property type="match status" value="1"/>
</dbReference>
<accession>A0A4Q7VEZ5</accession>
<feature type="domain" description="L-asparaginase N-terminal" evidence="5">
    <location>
        <begin position="14"/>
        <end position="199"/>
    </location>
</feature>
<dbReference type="InterPro" id="IPR036152">
    <property type="entry name" value="Asp/glu_Ase-like_sf"/>
</dbReference>
<dbReference type="InterPro" id="IPR027474">
    <property type="entry name" value="L-asparaginase_N"/>
</dbReference>
<dbReference type="SUPFAM" id="SSF53774">
    <property type="entry name" value="Glutaminase/Asparaginase"/>
    <property type="match status" value="1"/>
</dbReference>
<sequence>MTLPSADSSRPQQLVVLGTGGTIAGNAASATDATGYRAAERGIEELIAALPALEGLRIETEQVAQIDSKNMSIAIWQRLARVLAMHLARPEVGGIVVTHGSDTLEETAYLLQRVLAPSKPVVLTAAMRPATSLQADGPQNLLDAIIVAATAGTSGVLAVVAGRIWSGLELRKVHVLQLDAFDAGDAGPIGAVEDGRIRLWRPMPAGAPLGLARIERESSGWPRVEIIASHAGSDGAIVDAVLAKPQPTPLAGLVVAGTGNATLHAELEAALWRAQAAGVRVWRCSRTGAGPVIVHDERIPAVSLTPWQARVALQLELLEGET</sequence>
<evidence type="ECO:0000313" key="8">
    <source>
        <dbReference type="Proteomes" id="UP000293671"/>
    </source>
</evidence>
<feature type="active site" evidence="4">
    <location>
        <position position="22"/>
    </location>
</feature>
<name>A0A4Q7VEZ5_9BURK</name>
<dbReference type="InterPro" id="IPR020827">
    <property type="entry name" value="Asparaginase/glutaminase_AS1"/>
</dbReference>
<dbReference type="Pfam" id="PF00710">
    <property type="entry name" value="Asparaginase"/>
    <property type="match status" value="1"/>
</dbReference>
<evidence type="ECO:0000313" key="7">
    <source>
        <dbReference type="EMBL" id="RZT93778.1"/>
    </source>
</evidence>
<comment type="caution">
    <text evidence="7">The sequence shown here is derived from an EMBL/GenBank/DDBJ whole genome shotgun (WGS) entry which is preliminary data.</text>
</comment>
<dbReference type="InterPro" id="IPR037152">
    <property type="entry name" value="L-asparaginase_N_sf"/>
</dbReference>
<dbReference type="SMART" id="SM00870">
    <property type="entry name" value="Asparaginase"/>
    <property type="match status" value="1"/>
</dbReference>
<evidence type="ECO:0000256" key="3">
    <source>
        <dbReference type="PIRSR" id="PIRSR001220-1"/>
    </source>
</evidence>
<dbReference type="InterPro" id="IPR004550">
    <property type="entry name" value="AsnASE_II"/>
</dbReference>
<dbReference type="OrthoDB" id="9788068at2"/>
<comment type="similarity">
    <text evidence="1">Belongs to the asparaginase 1 family.</text>
</comment>
<dbReference type="PIRSF" id="PIRSF500176">
    <property type="entry name" value="L_ASNase"/>
    <property type="match status" value="1"/>
</dbReference>
<evidence type="ECO:0000256" key="1">
    <source>
        <dbReference type="ARBA" id="ARBA00010518"/>
    </source>
</evidence>
<evidence type="ECO:0000259" key="5">
    <source>
        <dbReference type="Pfam" id="PF00710"/>
    </source>
</evidence>
<evidence type="ECO:0000256" key="4">
    <source>
        <dbReference type="PROSITE-ProRule" id="PRU10099"/>
    </source>
</evidence>
<dbReference type="PROSITE" id="PS51732">
    <property type="entry name" value="ASN_GLN_ASE_3"/>
    <property type="match status" value="1"/>
</dbReference>
<keyword evidence="2" id="KW-0378">Hydrolase</keyword>
<dbReference type="PANTHER" id="PTHR11707:SF28">
    <property type="entry name" value="60 KDA LYSOPHOSPHOLIPASE"/>
    <property type="match status" value="1"/>
</dbReference>
<gene>
    <name evidence="7" type="ORF">EV670_3332</name>
</gene>
<dbReference type="EMBL" id="SHKP01000008">
    <property type="protein sequence ID" value="RZT93778.1"/>
    <property type="molecule type" value="Genomic_DNA"/>
</dbReference>
<feature type="active site" description="O-isoaspartyl threonine intermediate" evidence="3">
    <location>
        <position position="22"/>
    </location>
</feature>
<dbReference type="PRINTS" id="PR00139">
    <property type="entry name" value="ASNGLNASE"/>
</dbReference>
<dbReference type="Proteomes" id="UP000293671">
    <property type="component" value="Unassembled WGS sequence"/>
</dbReference>
<keyword evidence="8" id="KW-1185">Reference proteome</keyword>
<dbReference type="PROSITE" id="PS00144">
    <property type="entry name" value="ASN_GLN_ASE_1"/>
    <property type="match status" value="1"/>
</dbReference>
<dbReference type="InterPro" id="IPR006034">
    <property type="entry name" value="Asparaginase/glutaminase-like"/>
</dbReference>
<dbReference type="FunFam" id="3.40.50.1170:FF:000001">
    <property type="entry name" value="L-asparaginase 2"/>
    <property type="match status" value="1"/>
</dbReference>
<dbReference type="AlphaFoldDB" id="A0A4Q7VEZ5"/>
<feature type="domain" description="Asparaginase/glutaminase C-terminal" evidence="6">
    <location>
        <begin position="223"/>
        <end position="319"/>
    </location>
</feature>
<dbReference type="InterPro" id="IPR027473">
    <property type="entry name" value="L-asparaginase_C"/>
</dbReference>
<dbReference type="InterPro" id="IPR040919">
    <property type="entry name" value="Asparaginase_C"/>
</dbReference>
<evidence type="ECO:0000259" key="6">
    <source>
        <dbReference type="Pfam" id="PF17763"/>
    </source>
</evidence>
<dbReference type="Gene3D" id="3.40.50.40">
    <property type="match status" value="1"/>
</dbReference>
<reference evidence="7 8" key="1">
    <citation type="submission" date="2019-02" db="EMBL/GenBank/DDBJ databases">
        <title>Genomic Encyclopedia of Type Strains, Phase IV (KMG-IV): sequencing the most valuable type-strain genomes for metagenomic binning, comparative biology and taxonomic classification.</title>
        <authorList>
            <person name="Goeker M."/>
        </authorList>
    </citation>
    <scope>NUCLEOTIDE SEQUENCE [LARGE SCALE GENOMIC DNA]</scope>
    <source>
        <strain evidence="7 8">DSM 19570</strain>
    </source>
</reference>
<dbReference type="Pfam" id="PF17763">
    <property type="entry name" value="Asparaginase_C"/>
    <property type="match status" value="1"/>
</dbReference>
<dbReference type="PIRSF" id="PIRSF001220">
    <property type="entry name" value="L-ASNase_gatD"/>
    <property type="match status" value="1"/>
</dbReference>
<proteinExistence type="inferred from homology"/>
<protein>
    <submittedName>
        <fullName evidence="7">L-asparaginase</fullName>
    </submittedName>
</protein>
<dbReference type="GO" id="GO:0006528">
    <property type="term" value="P:asparagine metabolic process"/>
    <property type="evidence" value="ECO:0007669"/>
    <property type="project" value="InterPro"/>
</dbReference>
<dbReference type="CDD" id="cd08964">
    <property type="entry name" value="L-asparaginase_II"/>
    <property type="match status" value="1"/>
</dbReference>
<dbReference type="GO" id="GO:0004067">
    <property type="term" value="F:asparaginase activity"/>
    <property type="evidence" value="ECO:0007669"/>
    <property type="project" value="UniProtKB-UniRule"/>
</dbReference>
<dbReference type="Gene3D" id="3.40.50.1170">
    <property type="entry name" value="L-asparaginase, N-terminal domain"/>
    <property type="match status" value="1"/>
</dbReference>
<evidence type="ECO:0000256" key="2">
    <source>
        <dbReference type="ARBA" id="ARBA00022801"/>
    </source>
</evidence>